<dbReference type="EMBL" id="CM037157">
    <property type="protein sequence ID" value="KAH7849446.1"/>
    <property type="molecule type" value="Genomic_DNA"/>
</dbReference>
<evidence type="ECO:0000313" key="1">
    <source>
        <dbReference type="EMBL" id="KAH7849446.1"/>
    </source>
</evidence>
<dbReference type="Proteomes" id="UP000828048">
    <property type="component" value="Chromosome 7"/>
</dbReference>
<name>A0ACB7Y7Z4_9ERIC</name>
<accession>A0ACB7Y7Z4</accession>
<keyword evidence="2" id="KW-1185">Reference proteome</keyword>
<organism evidence="1 2">
    <name type="scientific">Vaccinium darrowii</name>
    <dbReference type="NCBI Taxonomy" id="229202"/>
    <lineage>
        <taxon>Eukaryota</taxon>
        <taxon>Viridiplantae</taxon>
        <taxon>Streptophyta</taxon>
        <taxon>Embryophyta</taxon>
        <taxon>Tracheophyta</taxon>
        <taxon>Spermatophyta</taxon>
        <taxon>Magnoliopsida</taxon>
        <taxon>eudicotyledons</taxon>
        <taxon>Gunneridae</taxon>
        <taxon>Pentapetalae</taxon>
        <taxon>asterids</taxon>
        <taxon>Ericales</taxon>
        <taxon>Ericaceae</taxon>
        <taxon>Vaccinioideae</taxon>
        <taxon>Vaccinieae</taxon>
        <taxon>Vaccinium</taxon>
    </lineage>
</organism>
<protein>
    <submittedName>
        <fullName evidence="1">Uncharacterized protein</fullName>
    </submittedName>
</protein>
<evidence type="ECO:0000313" key="2">
    <source>
        <dbReference type="Proteomes" id="UP000828048"/>
    </source>
</evidence>
<comment type="caution">
    <text evidence="1">The sequence shown here is derived from an EMBL/GenBank/DDBJ whole genome shotgun (WGS) entry which is preliminary data.</text>
</comment>
<sequence length="510" mass="54985">MVSLPTMTPPTSIDFETSVFIKEKIISLVTTSPVVEFNWDSFVFSRPANFAIGLHTLTVWGFHNSCCEGFGTFGFDLHHRYSDTVKGILGLDGLPEKGSIDYYAAMAHRDHLIRGRHLTSSTPLTFSGGNKTSLIDSLGYLLYTNVTVGSPGLSFLVALDTGSSLFWLPCDCKQCYNTKSAQVRYSPSKSSTSATVSCNSAFCVGLQEYQCTSAAPYLCLYQYNYESNDTYSSGSMVEDILHLTTDDSQLEAVNAQVPFGCGMVQGGAFLSGAAAPNGLFGLGMDDISVPSVLSSQGLTADSFSMCFGPNGTGRISFGDTGNSVQGQTPFNLDQSYPAYNVTVSQVTVGNNATGVSFTAIFDSGTSFTNLQDPAYTIITESFNSQVQQTQHFNLTPFEYCYSTSNFRPPTVNLTMKGGDKFSVTEPIFYVKGGGSVYCLAITKAADNDINTIGQNFMTGYNIVFDRGNMVLGWEASNCYAALPKSSASPHNINEAFAGFLFVFLVYSALI</sequence>
<gene>
    <name evidence="1" type="ORF">Vadar_018026</name>
</gene>
<proteinExistence type="predicted"/>
<reference evidence="1 2" key="1">
    <citation type="journal article" date="2021" name="Hortic Res">
        <title>High-quality reference genome and annotation aids understanding of berry development for evergreen blueberry (Vaccinium darrowii).</title>
        <authorList>
            <person name="Yu J."/>
            <person name="Hulse-Kemp A.M."/>
            <person name="Babiker E."/>
            <person name="Staton M."/>
        </authorList>
    </citation>
    <scope>NUCLEOTIDE SEQUENCE [LARGE SCALE GENOMIC DNA]</scope>
    <source>
        <strain evidence="2">cv. NJ 8807/NJ 8810</strain>
        <tissue evidence="1">Young leaf</tissue>
    </source>
</reference>